<dbReference type="STRING" id="474950.SAMN05421771_1924"/>
<organism evidence="14 15">
    <name type="scientific">Granulicella pectinivorans</name>
    <dbReference type="NCBI Taxonomy" id="474950"/>
    <lineage>
        <taxon>Bacteria</taxon>
        <taxon>Pseudomonadati</taxon>
        <taxon>Acidobacteriota</taxon>
        <taxon>Terriglobia</taxon>
        <taxon>Terriglobales</taxon>
        <taxon>Acidobacteriaceae</taxon>
        <taxon>Granulicella</taxon>
    </lineage>
</organism>
<dbReference type="Proteomes" id="UP000199024">
    <property type="component" value="Unassembled WGS sequence"/>
</dbReference>
<evidence type="ECO:0000256" key="5">
    <source>
        <dbReference type="ARBA" id="ARBA00022692"/>
    </source>
</evidence>
<dbReference type="Pfam" id="PF06736">
    <property type="entry name" value="TMEM175"/>
    <property type="match status" value="1"/>
</dbReference>
<dbReference type="GO" id="GO:0015252">
    <property type="term" value="F:proton channel activity"/>
    <property type="evidence" value="ECO:0007669"/>
    <property type="project" value="InterPro"/>
</dbReference>
<accession>A0A1I6M642</accession>
<dbReference type="GO" id="GO:0005267">
    <property type="term" value="F:potassium channel activity"/>
    <property type="evidence" value="ECO:0007669"/>
    <property type="project" value="UniProtKB-KW"/>
</dbReference>
<keyword evidence="10 13" id="KW-0472">Membrane</keyword>
<name>A0A1I6M642_9BACT</name>
<feature type="transmembrane region" description="Helical" evidence="13">
    <location>
        <begin position="21"/>
        <end position="40"/>
    </location>
</feature>
<dbReference type="InterPro" id="IPR010617">
    <property type="entry name" value="TMEM175-like"/>
</dbReference>
<comment type="subcellular location">
    <subcellularLocation>
        <location evidence="1">Membrane</location>
        <topology evidence="1">Multi-pass membrane protein</topology>
    </subcellularLocation>
</comment>
<comment type="catalytic activity">
    <reaction evidence="12">
        <text>K(+)(in) = K(+)(out)</text>
        <dbReference type="Rhea" id="RHEA:29463"/>
        <dbReference type="ChEBI" id="CHEBI:29103"/>
    </reaction>
</comment>
<keyword evidence="6" id="KW-0631">Potassium channel</keyword>
<evidence type="ECO:0000256" key="6">
    <source>
        <dbReference type="ARBA" id="ARBA00022826"/>
    </source>
</evidence>
<protein>
    <submittedName>
        <fullName evidence="14">Uncharacterized membrane protein</fullName>
    </submittedName>
</protein>
<evidence type="ECO:0000256" key="9">
    <source>
        <dbReference type="ARBA" id="ARBA00023065"/>
    </source>
</evidence>
<evidence type="ECO:0000256" key="11">
    <source>
        <dbReference type="ARBA" id="ARBA00023303"/>
    </source>
</evidence>
<proteinExistence type="inferred from homology"/>
<feature type="transmembrane region" description="Helical" evidence="13">
    <location>
        <begin position="125"/>
        <end position="144"/>
    </location>
</feature>
<feature type="transmembrane region" description="Helical" evidence="13">
    <location>
        <begin position="52"/>
        <end position="71"/>
    </location>
</feature>
<evidence type="ECO:0000256" key="8">
    <source>
        <dbReference type="ARBA" id="ARBA00022989"/>
    </source>
</evidence>
<dbReference type="PANTHER" id="PTHR31462:SF5">
    <property type="entry name" value="ENDOSOMAL_LYSOSOMAL PROTON CHANNEL TMEM175"/>
    <property type="match status" value="1"/>
</dbReference>
<comment type="similarity">
    <text evidence="2">Belongs to the TMEM175 family.</text>
</comment>
<evidence type="ECO:0000313" key="14">
    <source>
        <dbReference type="EMBL" id="SFS11190.1"/>
    </source>
</evidence>
<feature type="transmembrane region" description="Helical" evidence="13">
    <location>
        <begin position="165"/>
        <end position="198"/>
    </location>
</feature>
<dbReference type="AlphaFoldDB" id="A0A1I6M642"/>
<sequence length="215" mass="24235">MYPAQIHLMKHVNSTPARLEAFSDGVIAVIITIMVLELKVPHEDGFAGLRQVLPTLLIYALSFTYTGIYWINHRHLIDRCSERIDRVDEAMLWSNLFLLFCLSLLPFSTAYLLDKHLDSLSVALYGTGNLVTGFSFMLLRLAILRRLRRSGKLLHEDMAARPKDMISVVTYVVSIPLACYHPDVALGLIAAVTLIWIIPTIGVEPCEDHLHNDPI</sequence>
<evidence type="ECO:0000256" key="10">
    <source>
        <dbReference type="ARBA" id="ARBA00023136"/>
    </source>
</evidence>
<reference evidence="14 15" key="1">
    <citation type="submission" date="2016-10" db="EMBL/GenBank/DDBJ databases">
        <authorList>
            <person name="de Groot N.N."/>
        </authorList>
    </citation>
    <scope>NUCLEOTIDE SEQUENCE [LARGE SCALE GENOMIC DNA]</scope>
    <source>
        <strain evidence="14 15">DSM 21001</strain>
    </source>
</reference>
<keyword evidence="4" id="KW-0633">Potassium transport</keyword>
<keyword evidence="9" id="KW-0406">Ion transport</keyword>
<evidence type="ECO:0000256" key="12">
    <source>
        <dbReference type="ARBA" id="ARBA00034430"/>
    </source>
</evidence>
<dbReference type="EMBL" id="FOZL01000001">
    <property type="protein sequence ID" value="SFS11190.1"/>
    <property type="molecule type" value="Genomic_DNA"/>
</dbReference>
<keyword evidence="3" id="KW-0813">Transport</keyword>
<dbReference type="GO" id="GO:0016020">
    <property type="term" value="C:membrane"/>
    <property type="evidence" value="ECO:0007669"/>
    <property type="project" value="UniProtKB-SubCell"/>
</dbReference>
<evidence type="ECO:0000256" key="3">
    <source>
        <dbReference type="ARBA" id="ARBA00022448"/>
    </source>
</evidence>
<evidence type="ECO:0000256" key="13">
    <source>
        <dbReference type="SAM" id="Phobius"/>
    </source>
</evidence>
<evidence type="ECO:0000256" key="7">
    <source>
        <dbReference type="ARBA" id="ARBA00022958"/>
    </source>
</evidence>
<keyword evidence="5 13" id="KW-0812">Transmembrane</keyword>
<keyword evidence="8 13" id="KW-1133">Transmembrane helix</keyword>
<keyword evidence="7" id="KW-0630">Potassium</keyword>
<evidence type="ECO:0000313" key="15">
    <source>
        <dbReference type="Proteomes" id="UP000199024"/>
    </source>
</evidence>
<keyword evidence="15" id="KW-1185">Reference proteome</keyword>
<feature type="transmembrane region" description="Helical" evidence="13">
    <location>
        <begin position="92"/>
        <end position="113"/>
    </location>
</feature>
<evidence type="ECO:0000256" key="2">
    <source>
        <dbReference type="ARBA" id="ARBA00006920"/>
    </source>
</evidence>
<gene>
    <name evidence="14" type="ORF">SAMN05421771_1924</name>
</gene>
<keyword evidence="11" id="KW-0407">Ion channel</keyword>
<evidence type="ECO:0000256" key="4">
    <source>
        <dbReference type="ARBA" id="ARBA00022538"/>
    </source>
</evidence>
<evidence type="ECO:0000256" key="1">
    <source>
        <dbReference type="ARBA" id="ARBA00004141"/>
    </source>
</evidence>
<dbReference type="PANTHER" id="PTHR31462">
    <property type="entry name" value="ENDOSOMAL/LYSOSOMAL POTASSIUM CHANNEL TMEM175"/>
    <property type="match status" value="1"/>
</dbReference>